<accession>A0A8E2EYI3</accession>
<dbReference type="EMBL" id="KV749910">
    <property type="protein sequence ID" value="OCL07252.1"/>
    <property type="molecule type" value="Genomic_DNA"/>
</dbReference>
<dbReference type="Proteomes" id="UP000250140">
    <property type="component" value="Unassembled WGS sequence"/>
</dbReference>
<organism evidence="1 2">
    <name type="scientific">Glonium stellatum</name>
    <dbReference type="NCBI Taxonomy" id="574774"/>
    <lineage>
        <taxon>Eukaryota</taxon>
        <taxon>Fungi</taxon>
        <taxon>Dikarya</taxon>
        <taxon>Ascomycota</taxon>
        <taxon>Pezizomycotina</taxon>
        <taxon>Dothideomycetes</taxon>
        <taxon>Pleosporomycetidae</taxon>
        <taxon>Gloniales</taxon>
        <taxon>Gloniaceae</taxon>
        <taxon>Glonium</taxon>
    </lineage>
</organism>
<reference evidence="1 2" key="1">
    <citation type="journal article" date="2016" name="Nat. Commun.">
        <title>Ectomycorrhizal ecology is imprinted in the genome of the dominant symbiotic fungus Cenococcum geophilum.</title>
        <authorList>
            <consortium name="DOE Joint Genome Institute"/>
            <person name="Peter M."/>
            <person name="Kohler A."/>
            <person name="Ohm R.A."/>
            <person name="Kuo A."/>
            <person name="Krutzmann J."/>
            <person name="Morin E."/>
            <person name="Arend M."/>
            <person name="Barry K.W."/>
            <person name="Binder M."/>
            <person name="Choi C."/>
            <person name="Clum A."/>
            <person name="Copeland A."/>
            <person name="Grisel N."/>
            <person name="Haridas S."/>
            <person name="Kipfer T."/>
            <person name="LaButti K."/>
            <person name="Lindquist E."/>
            <person name="Lipzen A."/>
            <person name="Maire R."/>
            <person name="Meier B."/>
            <person name="Mihaltcheva S."/>
            <person name="Molinier V."/>
            <person name="Murat C."/>
            <person name="Poggeler S."/>
            <person name="Quandt C.A."/>
            <person name="Sperisen C."/>
            <person name="Tritt A."/>
            <person name="Tisserant E."/>
            <person name="Crous P.W."/>
            <person name="Henrissat B."/>
            <person name="Nehls U."/>
            <person name="Egli S."/>
            <person name="Spatafora J.W."/>
            <person name="Grigoriev I.V."/>
            <person name="Martin F.M."/>
        </authorList>
    </citation>
    <scope>NUCLEOTIDE SEQUENCE [LARGE SCALE GENOMIC DNA]</scope>
    <source>
        <strain evidence="1 2">CBS 207.34</strain>
    </source>
</reference>
<name>A0A8E2EYI3_9PEZI</name>
<proteinExistence type="predicted"/>
<dbReference type="AlphaFoldDB" id="A0A8E2EYI3"/>
<gene>
    <name evidence="1" type="ORF">AOQ84DRAFT_440319</name>
</gene>
<sequence length="215" mass="23380">MRNGSSESVFCAPGANVLDEQLNGSVAASHIRAKAASGRPTHHGFCAHDTAKKAIRTPRQSNQLSSTASNSARLGFMFDHPIIVPSEILIANFLLLVSAAMASNITSFQFLPVPPISDGPRAVPSSRREQPGAHLITQVWPQTVPNFELGFETFTWALACKVALAKLAVVCPLLQIRYLEMPPLLSSWFNMRAFARAAKFGNPAFTRRQLDILAL</sequence>
<evidence type="ECO:0000313" key="1">
    <source>
        <dbReference type="EMBL" id="OCL07252.1"/>
    </source>
</evidence>
<protein>
    <submittedName>
        <fullName evidence="1">Uncharacterized protein</fullName>
    </submittedName>
</protein>
<keyword evidence="2" id="KW-1185">Reference proteome</keyword>
<evidence type="ECO:0000313" key="2">
    <source>
        <dbReference type="Proteomes" id="UP000250140"/>
    </source>
</evidence>